<reference evidence="1 2" key="1">
    <citation type="journal article" date="2017" name="Gigascience">
        <title>Draft genome of the honey bee ectoparasitic mite, Tropilaelaps mercedesae, is shaped by the parasitic life history.</title>
        <authorList>
            <person name="Dong X."/>
            <person name="Armstrong S.D."/>
            <person name="Xia D."/>
            <person name="Makepeace B.L."/>
            <person name="Darby A.C."/>
            <person name="Kadowaki T."/>
        </authorList>
    </citation>
    <scope>NUCLEOTIDE SEQUENCE [LARGE SCALE GENOMIC DNA]</scope>
    <source>
        <strain evidence="1">Wuxi-XJTLU</strain>
    </source>
</reference>
<evidence type="ECO:0000313" key="2">
    <source>
        <dbReference type="Proteomes" id="UP000192247"/>
    </source>
</evidence>
<accession>A0A1V9XDQ7</accession>
<dbReference type="AlphaFoldDB" id="A0A1V9XDQ7"/>
<organism evidence="1 2">
    <name type="scientific">Tropilaelaps mercedesae</name>
    <dbReference type="NCBI Taxonomy" id="418985"/>
    <lineage>
        <taxon>Eukaryota</taxon>
        <taxon>Metazoa</taxon>
        <taxon>Ecdysozoa</taxon>
        <taxon>Arthropoda</taxon>
        <taxon>Chelicerata</taxon>
        <taxon>Arachnida</taxon>
        <taxon>Acari</taxon>
        <taxon>Parasitiformes</taxon>
        <taxon>Mesostigmata</taxon>
        <taxon>Gamasina</taxon>
        <taxon>Dermanyssoidea</taxon>
        <taxon>Laelapidae</taxon>
        <taxon>Tropilaelaps</taxon>
    </lineage>
</organism>
<protein>
    <submittedName>
        <fullName evidence="1">Uncharacterized protein</fullName>
    </submittedName>
</protein>
<dbReference type="EMBL" id="MNPL01013816">
    <property type="protein sequence ID" value="OQR71685.1"/>
    <property type="molecule type" value="Genomic_DNA"/>
</dbReference>
<dbReference type="Proteomes" id="UP000192247">
    <property type="component" value="Unassembled WGS sequence"/>
</dbReference>
<feature type="non-terminal residue" evidence="1">
    <location>
        <position position="34"/>
    </location>
</feature>
<comment type="caution">
    <text evidence="1">The sequence shown here is derived from an EMBL/GenBank/DDBJ whole genome shotgun (WGS) entry which is preliminary data.</text>
</comment>
<sequence length="34" mass="3888">MESASVKEAPSVIVKWFEMTYRVSLSRPSEETRG</sequence>
<proteinExistence type="predicted"/>
<keyword evidence="2" id="KW-1185">Reference proteome</keyword>
<dbReference type="InParanoid" id="A0A1V9XDQ7"/>
<gene>
    <name evidence="1" type="ORF">BIW11_03919</name>
</gene>
<name>A0A1V9XDQ7_9ACAR</name>
<evidence type="ECO:0000313" key="1">
    <source>
        <dbReference type="EMBL" id="OQR71685.1"/>
    </source>
</evidence>